<dbReference type="InterPro" id="IPR050327">
    <property type="entry name" value="Proton-linked_MCT"/>
</dbReference>
<dbReference type="CDD" id="cd17352">
    <property type="entry name" value="MFS_MCT_SLC16"/>
    <property type="match status" value="1"/>
</dbReference>
<feature type="transmembrane region" description="Helical" evidence="3">
    <location>
        <begin position="214"/>
        <end position="232"/>
    </location>
</feature>
<feature type="compositionally biased region" description="Low complexity" evidence="2">
    <location>
        <begin position="30"/>
        <end position="39"/>
    </location>
</feature>
<dbReference type="GO" id="GO:0016020">
    <property type="term" value="C:membrane"/>
    <property type="evidence" value="ECO:0007669"/>
    <property type="project" value="UniProtKB-SubCell"/>
</dbReference>
<dbReference type="PANTHER" id="PTHR11360:SF260">
    <property type="entry name" value="MFS DOMAIN-CONTAINING PROTEIN"/>
    <property type="match status" value="1"/>
</dbReference>
<dbReference type="SUPFAM" id="SSF103473">
    <property type="entry name" value="MFS general substrate transporter"/>
    <property type="match status" value="1"/>
</dbReference>
<dbReference type="InterPro" id="IPR011701">
    <property type="entry name" value="MFS"/>
</dbReference>
<dbReference type="AlphaFoldDB" id="A0A077Z8Z7"/>
<reference evidence="5" key="1">
    <citation type="submission" date="2014-01" db="EMBL/GenBank/DDBJ databases">
        <authorList>
            <person name="Aslett M."/>
        </authorList>
    </citation>
    <scope>NUCLEOTIDE SEQUENCE</scope>
</reference>
<feature type="transmembrane region" description="Helical" evidence="3">
    <location>
        <begin position="504"/>
        <end position="524"/>
    </location>
</feature>
<gene>
    <name evidence="5" type="ORF">TTRE_0000524001</name>
</gene>
<feature type="domain" description="Major facilitator superfamily (MFS) profile" evidence="4">
    <location>
        <begin position="464"/>
        <end position="655"/>
    </location>
</feature>
<dbReference type="Gene3D" id="1.20.1250.20">
    <property type="entry name" value="MFS general substrate transporter like domains"/>
    <property type="match status" value="2"/>
</dbReference>
<keyword evidence="6" id="KW-1185">Reference proteome</keyword>
<organism evidence="5 6">
    <name type="scientific">Trichuris trichiura</name>
    <name type="common">Whipworm</name>
    <name type="synonym">Trichocephalus trichiurus</name>
    <dbReference type="NCBI Taxonomy" id="36087"/>
    <lineage>
        <taxon>Eukaryota</taxon>
        <taxon>Metazoa</taxon>
        <taxon>Ecdysozoa</taxon>
        <taxon>Nematoda</taxon>
        <taxon>Enoplea</taxon>
        <taxon>Dorylaimia</taxon>
        <taxon>Trichinellida</taxon>
        <taxon>Trichuridae</taxon>
        <taxon>Trichuris</taxon>
    </lineage>
</organism>
<accession>A0A077Z8Z7</accession>
<feature type="transmembrane region" description="Helical" evidence="3">
    <location>
        <begin position="97"/>
        <end position="117"/>
    </location>
</feature>
<keyword evidence="3" id="KW-1133">Transmembrane helix</keyword>
<dbReference type="PANTHER" id="PTHR11360">
    <property type="entry name" value="MONOCARBOXYLATE TRANSPORTER"/>
    <property type="match status" value="1"/>
</dbReference>
<dbReference type="InterPro" id="IPR036259">
    <property type="entry name" value="MFS_trans_sf"/>
</dbReference>
<dbReference type="Pfam" id="PF07690">
    <property type="entry name" value="MFS_1"/>
    <property type="match status" value="2"/>
</dbReference>
<dbReference type="EMBL" id="HG806101">
    <property type="protein sequence ID" value="CDW56957.1"/>
    <property type="molecule type" value="Genomic_DNA"/>
</dbReference>
<evidence type="ECO:0000313" key="5">
    <source>
        <dbReference type="EMBL" id="CDW56957.1"/>
    </source>
</evidence>
<feature type="compositionally biased region" description="Basic and acidic residues" evidence="2">
    <location>
        <begin position="19"/>
        <end position="29"/>
    </location>
</feature>
<feature type="transmembrane region" description="Helical" evidence="3">
    <location>
        <begin position="554"/>
        <end position="580"/>
    </location>
</feature>
<reference evidence="5" key="2">
    <citation type="submission" date="2014-03" db="EMBL/GenBank/DDBJ databases">
        <title>The whipworm genome and dual-species transcriptomics of an intimate host-pathogen interaction.</title>
        <authorList>
            <person name="Foth B.J."/>
            <person name="Tsai I.J."/>
            <person name="Reid A.J."/>
            <person name="Bancroft A.J."/>
            <person name="Nichol S."/>
            <person name="Tracey A."/>
            <person name="Holroyd N."/>
            <person name="Cotton J.A."/>
            <person name="Stanley E.J."/>
            <person name="Zarowiecki M."/>
            <person name="Liu J.Z."/>
            <person name="Huckvale T."/>
            <person name="Cooper P.J."/>
            <person name="Grencis R.K."/>
            <person name="Berriman M."/>
        </authorList>
    </citation>
    <scope>NUCLEOTIDE SEQUENCE [LARGE SCALE GENOMIC DNA]</scope>
</reference>
<dbReference type="PROSITE" id="PS50850">
    <property type="entry name" value="MFS"/>
    <property type="match status" value="1"/>
</dbReference>
<feature type="region of interest" description="Disordered" evidence="2">
    <location>
        <begin position="19"/>
        <end position="49"/>
    </location>
</feature>
<sequence length="655" mass="73042">MDCGRIANRWRDLYCVRKSPDDDSQRWASERSYSYTESTSESEETEFPEAPDGGYGWVVVFAAFMVHLIADGISFSFGVLYPKIQEQFKALKSESALVGSIFMAMPLIASPVSSALIDRYECRAVTIAGGLLGFAGFFLSQFAGSIFTLSLSFGFFAGLGFSFCFTAAIVAVTYYFERRRAMATGIAVCGSGLGTFLFAPFVEFLLSTYEWKGALMVLSAVALNLAVCGALIRDLQWPEDTYEYKKRKFLRSLNDSTHLHNSSVASLIDQRHAQSSVLLCKSDVTKEARRAISLPEIFFDIHPSPFSLSLCGPPFDHLDGQRWDSVNGKCRDTPMPNAVSDSTDDHCVEFVVGNEEESQNAKSPGNGYVAHPSTSIAEDDVFVVPDQRNRKARRNHRYQADTYGYARSQRWRQLADFPRYSARILSAPAVVLKVKPKKRLNLCRMLSSIGYIALDYLKLLKDPSFVLFLISNFLLYALYDIPYINMPEFAMEKLSVAEESSSMLISIIGIVNMLAMLLFGVLADRDFVNNTLFYGVSTCLCGLSIVLVPWVNTYWQFCLISAVFGFFISANYTLTSVILVDLMSLSDFVYSYGIMCMVQGFGTLIGPPLAGALYDMTQNYHATFFVGGCGTVMSGALVLCIFMLKRRERTRRIVE</sequence>
<feature type="transmembrane region" description="Helical" evidence="3">
    <location>
        <begin position="183"/>
        <end position="202"/>
    </location>
</feature>
<dbReference type="GO" id="GO:0008028">
    <property type="term" value="F:monocarboxylic acid transmembrane transporter activity"/>
    <property type="evidence" value="ECO:0007669"/>
    <property type="project" value="TreeGrafter"/>
</dbReference>
<feature type="transmembrane region" description="Helical" evidence="3">
    <location>
        <begin position="153"/>
        <end position="176"/>
    </location>
</feature>
<keyword evidence="3" id="KW-0812">Transmembrane</keyword>
<evidence type="ECO:0000256" key="3">
    <source>
        <dbReference type="SAM" id="Phobius"/>
    </source>
</evidence>
<evidence type="ECO:0000313" key="6">
    <source>
        <dbReference type="Proteomes" id="UP000030665"/>
    </source>
</evidence>
<feature type="transmembrane region" description="Helical" evidence="3">
    <location>
        <begin position="124"/>
        <end position="147"/>
    </location>
</feature>
<comment type="subcellular location">
    <subcellularLocation>
        <location evidence="1">Membrane</location>
        <topology evidence="1">Multi-pass membrane protein</topology>
    </subcellularLocation>
</comment>
<feature type="compositionally biased region" description="Acidic residues" evidence="2">
    <location>
        <begin position="40"/>
        <end position="49"/>
    </location>
</feature>
<name>A0A077Z8Z7_TRITR</name>
<dbReference type="Proteomes" id="UP000030665">
    <property type="component" value="Unassembled WGS sequence"/>
</dbReference>
<evidence type="ECO:0000259" key="4">
    <source>
        <dbReference type="PROSITE" id="PS50850"/>
    </source>
</evidence>
<dbReference type="InterPro" id="IPR020846">
    <property type="entry name" value="MFS_dom"/>
</dbReference>
<feature type="transmembrane region" description="Helical" evidence="3">
    <location>
        <begin position="55"/>
        <end position="77"/>
    </location>
</feature>
<dbReference type="OrthoDB" id="410267at2759"/>
<feature type="transmembrane region" description="Helical" evidence="3">
    <location>
        <begin position="531"/>
        <end position="548"/>
    </location>
</feature>
<dbReference type="FunFam" id="1.20.1250.20:FF:000505">
    <property type="entry name" value="Predicted protein"/>
    <property type="match status" value="1"/>
</dbReference>
<protein>
    <submittedName>
        <fullName evidence="5">Transporter, major facilitator family</fullName>
    </submittedName>
</protein>
<dbReference type="STRING" id="36087.A0A077Z8Z7"/>
<proteinExistence type="predicted"/>
<keyword evidence="3" id="KW-0472">Membrane</keyword>
<feature type="transmembrane region" description="Helical" evidence="3">
    <location>
        <begin position="592"/>
        <end position="614"/>
    </location>
</feature>
<evidence type="ECO:0000256" key="2">
    <source>
        <dbReference type="SAM" id="MobiDB-lite"/>
    </source>
</evidence>
<evidence type="ECO:0000256" key="1">
    <source>
        <dbReference type="ARBA" id="ARBA00004141"/>
    </source>
</evidence>
<feature type="transmembrane region" description="Helical" evidence="3">
    <location>
        <begin position="465"/>
        <end position="484"/>
    </location>
</feature>
<feature type="transmembrane region" description="Helical" evidence="3">
    <location>
        <begin position="620"/>
        <end position="644"/>
    </location>
</feature>